<keyword evidence="4" id="KW-1185">Reference proteome</keyword>
<sequence length="103" mass="11513">MEWISSDSSSPRPTSGGDNSSGFGRPAKGSPLRIRIVIWTVNIIIQAFTDVFIVGFFLRGASTRTRGLCFETEQNNYKRQTKQTSTLAKLEPVLNRHETNPLL</sequence>
<dbReference type="EnsemblMetazoa" id="AQUA014724-RA">
    <property type="protein sequence ID" value="AQUA014724-PA"/>
    <property type="gene ID" value="AQUA014724"/>
</dbReference>
<organism evidence="3 4">
    <name type="scientific">Anopheles quadriannulatus</name>
    <name type="common">Mosquito</name>
    <dbReference type="NCBI Taxonomy" id="34691"/>
    <lineage>
        <taxon>Eukaryota</taxon>
        <taxon>Metazoa</taxon>
        <taxon>Ecdysozoa</taxon>
        <taxon>Arthropoda</taxon>
        <taxon>Hexapoda</taxon>
        <taxon>Insecta</taxon>
        <taxon>Pterygota</taxon>
        <taxon>Neoptera</taxon>
        <taxon>Endopterygota</taxon>
        <taxon>Diptera</taxon>
        <taxon>Nematocera</taxon>
        <taxon>Culicoidea</taxon>
        <taxon>Culicidae</taxon>
        <taxon>Anophelinae</taxon>
        <taxon>Anopheles</taxon>
    </lineage>
</organism>
<keyword evidence="2" id="KW-0812">Transmembrane</keyword>
<evidence type="ECO:0000256" key="1">
    <source>
        <dbReference type="SAM" id="MobiDB-lite"/>
    </source>
</evidence>
<protein>
    <submittedName>
        <fullName evidence="3">Uncharacterized protein</fullName>
    </submittedName>
</protein>
<feature type="compositionally biased region" description="Low complexity" evidence="1">
    <location>
        <begin position="1"/>
        <end position="18"/>
    </location>
</feature>
<name>A0A182XSB1_ANOQN</name>
<proteinExistence type="predicted"/>
<feature type="region of interest" description="Disordered" evidence="1">
    <location>
        <begin position="1"/>
        <end position="28"/>
    </location>
</feature>
<evidence type="ECO:0000256" key="2">
    <source>
        <dbReference type="SAM" id="Phobius"/>
    </source>
</evidence>
<dbReference type="VEuPathDB" id="VectorBase:AQUA014724"/>
<reference evidence="3" key="1">
    <citation type="submission" date="2020-05" db="UniProtKB">
        <authorList>
            <consortium name="EnsemblMetazoa"/>
        </authorList>
    </citation>
    <scope>IDENTIFICATION</scope>
    <source>
        <strain evidence="3">SANGQUA</strain>
    </source>
</reference>
<accession>A0A182XSB1</accession>
<keyword evidence="2" id="KW-0472">Membrane</keyword>
<evidence type="ECO:0000313" key="3">
    <source>
        <dbReference type="EnsemblMetazoa" id="AQUA014724-PA"/>
    </source>
</evidence>
<keyword evidence="2" id="KW-1133">Transmembrane helix</keyword>
<feature type="transmembrane region" description="Helical" evidence="2">
    <location>
        <begin position="36"/>
        <end position="58"/>
    </location>
</feature>
<evidence type="ECO:0000313" key="4">
    <source>
        <dbReference type="Proteomes" id="UP000076407"/>
    </source>
</evidence>
<dbReference type="Proteomes" id="UP000076407">
    <property type="component" value="Unassembled WGS sequence"/>
</dbReference>
<dbReference type="AlphaFoldDB" id="A0A182XSB1"/>